<evidence type="ECO:0000256" key="1">
    <source>
        <dbReference type="SAM" id="Phobius"/>
    </source>
</evidence>
<dbReference type="PROSITE" id="PS50883">
    <property type="entry name" value="EAL"/>
    <property type="match status" value="1"/>
</dbReference>
<dbReference type="OrthoDB" id="5894408at2"/>
<dbReference type="InterPro" id="IPR000160">
    <property type="entry name" value="GGDEF_dom"/>
</dbReference>
<dbReference type="InterPro" id="IPR029787">
    <property type="entry name" value="Nucleotide_cyclase"/>
</dbReference>
<feature type="domain" description="GGDEF" evidence="3">
    <location>
        <begin position="356"/>
        <end position="487"/>
    </location>
</feature>
<dbReference type="SUPFAM" id="SSF55073">
    <property type="entry name" value="Nucleotide cyclase"/>
    <property type="match status" value="1"/>
</dbReference>
<evidence type="ECO:0000313" key="4">
    <source>
        <dbReference type="EMBL" id="PUE66658.1"/>
    </source>
</evidence>
<keyword evidence="5" id="KW-1185">Reference proteome</keyword>
<name>A0A363D5P1_9BACT</name>
<proteinExistence type="predicted"/>
<dbReference type="AlphaFoldDB" id="A0A363D5P1"/>
<dbReference type="InterPro" id="IPR001633">
    <property type="entry name" value="EAL_dom"/>
</dbReference>
<feature type="transmembrane region" description="Helical" evidence="1">
    <location>
        <begin position="12"/>
        <end position="32"/>
    </location>
</feature>
<dbReference type="Pfam" id="PF00563">
    <property type="entry name" value="EAL"/>
    <property type="match status" value="1"/>
</dbReference>
<dbReference type="Pfam" id="PF00990">
    <property type="entry name" value="GGDEF"/>
    <property type="match status" value="1"/>
</dbReference>
<keyword evidence="1" id="KW-1133">Transmembrane helix</keyword>
<dbReference type="InterPro" id="IPR050706">
    <property type="entry name" value="Cyclic-di-GMP_PDE-like"/>
</dbReference>
<evidence type="ECO:0000259" key="3">
    <source>
        <dbReference type="PROSITE" id="PS50887"/>
    </source>
</evidence>
<organism evidence="4 5">
    <name type="scientific">Arcobacter caeni</name>
    <dbReference type="NCBI Taxonomy" id="1912877"/>
    <lineage>
        <taxon>Bacteria</taxon>
        <taxon>Pseudomonadati</taxon>
        <taxon>Campylobacterota</taxon>
        <taxon>Epsilonproteobacteria</taxon>
        <taxon>Campylobacterales</taxon>
        <taxon>Arcobacteraceae</taxon>
        <taxon>Arcobacter</taxon>
    </lineage>
</organism>
<feature type="transmembrane region" description="Helical" evidence="1">
    <location>
        <begin position="235"/>
        <end position="253"/>
    </location>
</feature>
<reference evidence="4 5" key="1">
    <citation type="submission" date="2017-02" db="EMBL/GenBank/DDBJ databases">
        <title>Arcobacter caeni sp. nov, a new Arcobacter species isolated from reclaimed water.</title>
        <authorList>
            <person name="Figueras M.J."/>
            <person name="Perez-Cataluna A."/>
            <person name="Salas-Masso N."/>
        </authorList>
    </citation>
    <scope>NUCLEOTIDE SEQUENCE [LARGE SCALE GENOMIC DNA]</scope>
    <source>
        <strain evidence="4 5">RW17-10</strain>
    </source>
</reference>
<dbReference type="InterPro" id="IPR043128">
    <property type="entry name" value="Rev_trsase/Diguanyl_cyclase"/>
</dbReference>
<keyword evidence="1" id="KW-0812">Transmembrane</keyword>
<dbReference type="RefSeq" id="WP_108557767.1">
    <property type="nucleotide sequence ID" value="NZ_MUXE01000001.1"/>
</dbReference>
<dbReference type="SUPFAM" id="SSF141868">
    <property type="entry name" value="EAL domain-like"/>
    <property type="match status" value="1"/>
</dbReference>
<sequence length="724" mass="85426">MQKNIKIRIIKNIATLILIFVGILFLFFWSFFLDFKEKAFINAQKNIELNVDKYTDKLQSKIILFDKISINQYIKDIKNTNFISNVKIKYNKILFNKESLIFQTDGFDDNSWNLADVTTDIRFGEIKKIEGTSFFEFIPLNDSNLNEDLIIKFQLFKNNEIKSFLVSLNPNLVDNKDIERKHEEFYSIFEYFYNIKLENVITKELKIGDINYATIEYIIDEYSLKKEIYDFSNKLFIFIVVLFSLIIIFIVYYNNYIENKYIIEPINYLENVVSDMLNNKFSNIDNKVFNENHEYKNLLSNISKLSNRVASLVNELNINRESMERNLLTDNLTGLYDKKMFDIDMKSMFVSSFEGYIFLLKIAKLNQIESLNGTVKTDDFLLSYVNIINNIINSYNNKISFYRFHGAEFIILAKDFDYSEAVNFSNRVINGLFTEISKNYKLPDNIFHIGGTPIDKYGTIDSILSLVNDAYKEAVSKDKNSYEIIEKNKISEEVEKTEKKVRYIIENNDFDISFAFDSYSFENELLMRELKPILKDQDGNILPIGSFIAISEKLKLNKFFDKQVILKALEYIKNNNIEYKIAINLSIKTISDDEFIEFLNKLVVENKNIINNILFSITSYSASVYKKQFIEFVKQLNKLNFEILIKRFKTKEYSLEELSEIRINYIKIDKDLTQNIHNDLIKKHRIKNIIVYAEVNEVKIIVENVESDQDYKFLSRLDLYAVNR</sequence>
<evidence type="ECO:0008006" key="6">
    <source>
        <dbReference type="Google" id="ProtNLM"/>
    </source>
</evidence>
<dbReference type="Gene3D" id="3.30.70.270">
    <property type="match status" value="1"/>
</dbReference>
<dbReference type="PANTHER" id="PTHR33121">
    <property type="entry name" value="CYCLIC DI-GMP PHOSPHODIESTERASE PDEF"/>
    <property type="match status" value="1"/>
</dbReference>
<evidence type="ECO:0000313" key="5">
    <source>
        <dbReference type="Proteomes" id="UP000251135"/>
    </source>
</evidence>
<dbReference type="PANTHER" id="PTHR33121:SF79">
    <property type="entry name" value="CYCLIC DI-GMP PHOSPHODIESTERASE PDED-RELATED"/>
    <property type="match status" value="1"/>
</dbReference>
<evidence type="ECO:0000259" key="2">
    <source>
        <dbReference type="PROSITE" id="PS50883"/>
    </source>
</evidence>
<keyword evidence="1" id="KW-0472">Membrane</keyword>
<dbReference type="GO" id="GO:0071111">
    <property type="term" value="F:cyclic-guanylate-specific phosphodiesterase activity"/>
    <property type="evidence" value="ECO:0007669"/>
    <property type="project" value="InterPro"/>
</dbReference>
<dbReference type="Proteomes" id="UP000251135">
    <property type="component" value="Unassembled WGS sequence"/>
</dbReference>
<dbReference type="Gene3D" id="3.20.20.450">
    <property type="entry name" value="EAL domain"/>
    <property type="match status" value="1"/>
</dbReference>
<dbReference type="PROSITE" id="PS50887">
    <property type="entry name" value="GGDEF"/>
    <property type="match status" value="1"/>
</dbReference>
<comment type="caution">
    <text evidence="4">The sequence shown here is derived from an EMBL/GenBank/DDBJ whole genome shotgun (WGS) entry which is preliminary data.</text>
</comment>
<dbReference type="InterPro" id="IPR035919">
    <property type="entry name" value="EAL_sf"/>
</dbReference>
<dbReference type="EMBL" id="MUXE01000001">
    <property type="protein sequence ID" value="PUE66658.1"/>
    <property type="molecule type" value="Genomic_DNA"/>
</dbReference>
<feature type="domain" description="EAL" evidence="2">
    <location>
        <begin position="494"/>
        <end position="724"/>
    </location>
</feature>
<dbReference type="SMART" id="SM00052">
    <property type="entry name" value="EAL"/>
    <property type="match status" value="1"/>
</dbReference>
<accession>A0A363D5P1</accession>
<protein>
    <recommendedName>
        <fullName evidence="6">GGDEF domain-containing protein</fullName>
    </recommendedName>
</protein>
<gene>
    <name evidence="4" type="ORF">B0174_00990</name>
</gene>